<dbReference type="PRINTS" id="PR00171">
    <property type="entry name" value="SUGRTRNSPORT"/>
</dbReference>
<dbReference type="FunFam" id="3.40.30.10:FF:000162">
    <property type="entry name" value="Glutathione S-transferase Gst3"/>
    <property type="match status" value="1"/>
</dbReference>
<evidence type="ECO:0000256" key="2">
    <source>
        <dbReference type="ARBA" id="ARBA00010992"/>
    </source>
</evidence>
<dbReference type="InterPro" id="IPR050360">
    <property type="entry name" value="MFS_Sugar_Transporters"/>
</dbReference>
<evidence type="ECO:0000256" key="5">
    <source>
        <dbReference type="ARBA" id="ARBA00022989"/>
    </source>
</evidence>
<keyword evidence="3" id="KW-0813">Transport</keyword>
<dbReference type="PANTHER" id="PTHR48022">
    <property type="entry name" value="PLASTIDIC GLUCOSE TRANSPORTER 4"/>
    <property type="match status" value="1"/>
</dbReference>
<feature type="transmembrane region" description="Helical" evidence="8">
    <location>
        <begin position="603"/>
        <end position="620"/>
    </location>
</feature>
<name>A0A139IPL6_9PEZI</name>
<comment type="similarity">
    <text evidence="2">Belongs to the major facilitator superfamily. Sugar transporter (TC 2.A.1.1) family.</text>
</comment>
<evidence type="ECO:0000256" key="7">
    <source>
        <dbReference type="SAM" id="MobiDB-lite"/>
    </source>
</evidence>
<dbReference type="NCBIfam" id="TIGR00879">
    <property type="entry name" value="SP"/>
    <property type="match status" value="1"/>
</dbReference>
<dbReference type="SUPFAM" id="SSF52833">
    <property type="entry name" value="Thioredoxin-like"/>
    <property type="match status" value="1"/>
</dbReference>
<dbReference type="Gene3D" id="1.20.1250.20">
    <property type="entry name" value="MFS general substrate transporter like domains"/>
    <property type="match status" value="1"/>
</dbReference>
<dbReference type="Pfam" id="PF13409">
    <property type="entry name" value="GST_N_2"/>
    <property type="match status" value="1"/>
</dbReference>
<dbReference type="InterPro" id="IPR047047">
    <property type="entry name" value="GST_Omega-like_C"/>
</dbReference>
<evidence type="ECO:0000256" key="1">
    <source>
        <dbReference type="ARBA" id="ARBA00004141"/>
    </source>
</evidence>
<dbReference type="InterPro" id="IPR036259">
    <property type="entry name" value="MFS_trans_sf"/>
</dbReference>
<sequence>MTFPCSKEDKKNILNWVDPKDKSGEFKRQQSQFRNFISRDPNARFPAEKDRYHLYVSYACPWAHRALIVRKLKGLEDFITFTSVHWHMGEKGWRFSTKDENEPGENTTPDPLHPKFTHLRDIYFSNDKNYEGRFTVPTLYDKKQKKIVSNESSEIIRMFYHEFDHLLPEKYAKLDLLPDDLKQEIESTNEWTYNDVNNGVYKSGFATTQEAYTKAVTQLFKSLDKIESQLSSSPGPYYHGDRVTEADVRLFTTAIRFDAVYVQHFKTNIRDIRSGYPAIHKWMRHCYWNNPAFGETTEFTHIKGHYTKSHGQINPFGITPVGPEPNVIPLDDEVPAVKAVLKKNNTGRPVEAAFGSLSFERKCPLLPPLHLLHAQSARRSLREQHPSTQAQKENPCDCDSQPKAMDQMTGFRVAAKLQKTRLLFAINSIAALSIFFFGYDQGMMGGVNNARDYIDLMKFGYVDENTGDPVVTNSLLQGGIVSVYYLGTLCGCLLGGWVGDQVGRIKTIALGSVWAILGASLQCSAQNSDWMICARFVNGIGTGILNAIVPVWATETAEHTSRGQFIAIEFTLNILGVVVAYWLEFGLSFIDDGNSPIRWRFPIAFQIIPLLVLVAVVWVFPESPRWLVKVGREKEARYILGRLRGEDAEGAMKADAEFHDIKNIAIHERKTAERNSYFSMLFGIGAGKLHTARRVQLVVWLQIMQEWIGIAGVTIYAPTIFRIAGFSSQKSQWISGLNNIFYMFSTLICVFTLDRIGRRWTLYWGSVGMGVAMFLAGGMSRGGIDARAAGNDSAATSYGIAAASFVFIFTSVFGATWLTVPWLYPAEIFPLEVRAKGNAWGVVGWSIGNGWLTLLCPVMFDSIGEKTLYIFAACNVITIPMIWALYPETNQRTLEEMDLVFAADSPWVWDAEKNFQRLKEENPDLVSAASRGHSVVDAEHGISRVTETREEPKISKE</sequence>
<dbReference type="InterPro" id="IPR016639">
    <property type="entry name" value="GST_Omega/GSH"/>
</dbReference>
<keyword evidence="5 8" id="KW-1133">Transmembrane helix</keyword>
<gene>
    <name evidence="11" type="ORF">AC579_6312</name>
</gene>
<dbReference type="InterPro" id="IPR005828">
    <property type="entry name" value="MFS_sugar_transport-like"/>
</dbReference>
<feature type="domain" description="GST C-terminal" evidence="9">
    <location>
        <begin position="167"/>
        <end position="316"/>
    </location>
</feature>
<dbReference type="InterPro" id="IPR040079">
    <property type="entry name" value="Glutathione_S-Trfase"/>
</dbReference>
<dbReference type="CDD" id="cd03190">
    <property type="entry name" value="GST_C_Omega_like"/>
    <property type="match status" value="1"/>
</dbReference>
<evidence type="ECO:0000313" key="11">
    <source>
        <dbReference type="EMBL" id="KXT16550.1"/>
    </source>
</evidence>
<dbReference type="InterPro" id="IPR036282">
    <property type="entry name" value="Glutathione-S-Trfase_C_sf"/>
</dbReference>
<dbReference type="EMBL" id="LFZO01000034">
    <property type="protein sequence ID" value="KXT16550.1"/>
    <property type="molecule type" value="Genomic_DNA"/>
</dbReference>
<accession>A0A139IPL6</accession>
<feature type="transmembrane region" description="Helical" evidence="8">
    <location>
        <begin position="565"/>
        <end position="583"/>
    </location>
</feature>
<feature type="transmembrane region" description="Helical" evidence="8">
    <location>
        <begin position="505"/>
        <end position="522"/>
    </location>
</feature>
<dbReference type="OrthoDB" id="2544694at2759"/>
<comment type="caution">
    <text evidence="11">The sequence shown here is derived from an EMBL/GenBank/DDBJ whole genome shotgun (WGS) entry which is preliminary data.</text>
</comment>
<dbReference type="FunFam" id="1.20.1250.20:FF:000090">
    <property type="entry name" value="MFS sugar transporter, putative"/>
    <property type="match status" value="1"/>
</dbReference>
<dbReference type="Proteomes" id="UP000073492">
    <property type="component" value="Unassembled WGS sequence"/>
</dbReference>
<feature type="domain" description="Major facilitator superfamily (MFS) profile" evidence="10">
    <location>
        <begin position="426"/>
        <end position="890"/>
    </location>
</feature>
<dbReference type="Pfam" id="PF00083">
    <property type="entry name" value="Sugar_tr"/>
    <property type="match status" value="1"/>
</dbReference>
<keyword evidence="6 8" id="KW-0472">Membrane</keyword>
<dbReference type="Gene3D" id="3.40.30.10">
    <property type="entry name" value="Glutaredoxin"/>
    <property type="match status" value="1"/>
</dbReference>
<evidence type="ECO:0000256" key="4">
    <source>
        <dbReference type="ARBA" id="ARBA00022692"/>
    </source>
</evidence>
<dbReference type="PROSITE" id="PS50850">
    <property type="entry name" value="MFS"/>
    <property type="match status" value="1"/>
</dbReference>
<dbReference type="Pfam" id="PF13410">
    <property type="entry name" value="GST_C_2"/>
    <property type="match status" value="1"/>
</dbReference>
<dbReference type="GO" id="GO:0016020">
    <property type="term" value="C:membrane"/>
    <property type="evidence" value="ECO:0007669"/>
    <property type="project" value="UniProtKB-SubCell"/>
</dbReference>
<dbReference type="GO" id="GO:0004364">
    <property type="term" value="F:glutathione transferase activity"/>
    <property type="evidence" value="ECO:0007669"/>
    <property type="project" value="InterPro"/>
</dbReference>
<dbReference type="SUPFAM" id="SSF47616">
    <property type="entry name" value="GST C-terminal domain-like"/>
    <property type="match status" value="1"/>
</dbReference>
<dbReference type="GO" id="GO:0005351">
    <property type="term" value="F:carbohydrate:proton symporter activity"/>
    <property type="evidence" value="ECO:0007669"/>
    <property type="project" value="TreeGrafter"/>
</dbReference>
<proteinExistence type="inferred from homology"/>
<dbReference type="InterPro" id="IPR020846">
    <property type="entry name" value="MFS_dom"/>
</dbReference>
<dbReference type="AlphaFoldDB" id="A0A139IPL6"/>
<dbReference type="InterPro" id="IPR003663">
    <property type="entry name" value="Sugar/inositol_transpt"/>
</dbReference>
<dbReference type="PANTHER" id="PTHR48022:SF78">
    <property type="entry name" value="MONOSACCHARIDE TRANSPORTER, PUTATIVE (AFU_ORTHOLOGUE AFUA_2G02110)-RELATED"/>
    <property type="match status" value="1"/>
</dbReference>
<feature type="region of interest" description="Disordered" evidence="7">
    <location>
        <begin position="377"/>
        <end position="397"/>
    </location>
</feature>
<evidence type="ECO:0000313" key="12">
    <source>
        <dbReference type="Proteomes" id="UP000073492"/>
    </source>
</evidence>
<organism evidence="11 12">
    <name type="scientific">Pseudocercospora musae</name>
    <dbReference type="NCBI Taxonomy" id="113226"/>
    <lineage>
        <taxon>Eukaryota</taxon>
        <taxon>Fungi</taxon>
        <taxon>Dikarya</taxon>
        <taxon>Ascomycota</taxon>
        <taxon>Pezizomycotina</taxon>
        <taxon>Dothideomycetes</taxon>
        <taxon>Dothideomycetidae</taxon>
        <taxon>Mycosphaerellales</taxon>
        <taxon>Mycosphaerellaceae</taxon>
        <taxon>Pseudocercospora</taxon>
    </lineage>
</organism>
<feature type="transmembrane region" description="Helical" evidence="8">
    <location>
        <begin position="422"/>
        <end position="439"/>
    </location>
</feature>
<dbReference type="PROSITE" id="PS50405">
    <property type="entry name" value="GST_CTER"/>
    <property type="match status" value="1"/>
</dbReference>
<feature type="transmembrane region" description="Helical" evidence="8">
    <location>
        <begin position="839"/>
        <end position="860"/>
    </location>
</feature>
<evidence type="ECO:0000256" key="3">
    <source>
        <dbReference type="ARBA" id="ARBA00022448"/>
    </source>
</evidence>
<dbReference type="STRING" id="113226.A0A139IPL6"/>
<feature type="transmembrane region" description="Helical" evidence="8">
    <location>
        <begin position="733"/>
        <end position="753"/>
    </location>
</feature>
<dbReference type="Gene3D" id="1.20.1050.10">
    <property type="match status" value="1"/>
</dbReference>
<dbReference type="InterPro" id="IPR036249">
    <property type="entry name" value="Thioredoxin-like_sf"/>
</dbReference>
<keyword evidence="4 8" id="KW-0812">Transmembrane</keyword>
<feature type="transmembrane region" description="Helical" evidence="8">
    <location>
        <begin position="697"/>
        <end position="721"/>
    </location>
</feature>
<feature type="transmembrane region" description="Helical" evidence="8">
    <location>
        <begin position="534"/>
        <end position="553"/>
    </location>
</feature>
<reference evidence="11 12" key="1">
    <citation type="submission" date="2015-07" db="EMBL/GenBank/DDBJ databases">
        <title>Comparative genomics of the Sigatoka disease complex on banana suggests a link between parallel evolutionary changes in Pseudocercospora fijiensis and Pseudocercospora eumusae and increased virulence on the banana host.</title>
        <authorList>
            <person name="Chang T.-C."/>
            <person name="Salvucci A."/>
            <person name="Crous P.W."/>
            <person name="Stergiopoulos I."/>
        </authorList>
    </citation>
    <scope>NUCLEOTIDE SEQUENCE [LARGE SCALE GENOMIC DNA]</scope>
    <source>
        <strain evidence="11 12">CBS 116634</strain>
    </source>
</reference>
<dbReference type="SFLD" id="SFLDG01206">
    <property type="entry name" value="Xi.1"/>
    <property type="match status" value="1"/>
</dbReference>
<evidence type="ECO:0008006" key="13">
    <source>
        <dbReference type="Google" id="ProtNLM"/>
    </source>
</evidence>
<dbReference type="SFLD" id="SFLDG01148">
    <property type="entry name" value="Xi_(cytGST)"/>
    <property type="match status" value="1"/>
</dbReference>
<dbReference type="SFLD" id="SFLDS00019">
    <property type="entry name" value="Glutathione_Transferase_(cytos"/>
    <property type="match status" value="1"/>
</dbReference>
<evidence type="ECO:0000256" key="8">
    <source>
        <dbReference type="SAM" id="Phobius"/>
    </source>
</evidence>
<evidence type="ECO:0000259" key="9">
    <source>
        <dbReference type="PROSITE" id="PS50405"/>
    </source>
</evidence>
<feature type="transmembrane region" description="Helical" evidence="8">
    <location>
        <begin position="866"/>
        <end position="886"/>
    </location>
</feature>
<comment type="subcellular location">
    <subcellularLocation>
        <location evidence="1">Membrane</location>
        <topology evidence="1">Multi-pass membrane protein</topology>
    </subcellularLocation>
</comment>
<keyword evidence="12" id="KW-1185">Reference proteome</keyword>
<feature type="transmembrane region" description="Helical" evidence="8">
    <location>
        <begin position="760"/>
        <end position="778"/>
    </location>
</feature>
<feature type="transmembrane region" description="Helical" evidence="8">
    <location>
        <begin position="475"/>
        <end position="498"/>
    </location>
</feature>
<evidence type="ECO:0000259" key="10">
    <source>
        <dbReference type="PROSITE" id="PS50850"/>
    </source>
</evidence>
<feature type="transmembrane region" description="Helical" evidence="8">
    <location>
        <begin position="798"/>
        <end position="818"/>
    </location>
</feature>
<protein>
    <recommendedName>
        <fullName evidence="13">Major facilitator superfamily (MFS) profile domain-containing protein</fullName>
    </recommendedName>
</protein>
<dbReference type="InterPro" id="IPR010987">
    <property type="entry name" value="Glutathione-S-Trfase_C-like"/>
</dbReference>
<dbReference type="SUPFAM" id="SSF103473">
    <property type="entry name" value="MFS general substrate transporter"/>
    <property type="match status" value="1"/>
</dbReference>
<evidence type="ECO:0000256" key="6">
    <source>
        <dbReference type="ARBA" id="ARBA00023136"/>
    </source>
</evidence>
<dbReference type="InterPro" id="IPR004045">
    <property type="entry name" value="Glutathione_S-Trfase_N"/>
</dbReference>